<dbReference type="InterPro" id="IPR050766">
    <property type="entry name" value="Bact_Lucif_Oxidored"/>
</dbReference>
<accession>A0ABY8A2W8</accession>
<sequence>MHALRDERAVCPGSAAPKILRPTATPEAIASVMPSRSFSVSVTTPPPAVTMGIGLAWTTSTIVYVKMVEHYLHEYGGYSPDPLTFLAAVAARTQSIRLMTGGIQASFHHPVQIAAQAAQVDVLSHGRLDVGFARAFLPYEFDTFGVPMEGSRQRYRETVEAVLRLWTEKGVSESSEFFQYSGVNSLPSVVQTPHPPTWAAGLMSPETFSWAGDRGLNLLMASPPRAAELPKARENVELYTSCFQEAARETGGSPRVAMSIPLMIGETDTDAVDRALPRLRAHWQVFGEAAESLLHTHSSDYAKYPQIVKSIKEMTDDDLIETAIVGSPETVTERIVEFRRALSVDTFLWHIDYGGQAFNDMAGNLRRFREQVLPRLPE</sequence>
<evidence type="ECO:0000313" key="4">
    <source>
        <dbReference type="EMBL" id="WEB39138.1"/>
    </source>
</evidence>
<dbReference type="EMBL" id="CP095749">
    <property type="protein sequence ID" value="WEB39138.1"/>
    <property type="molecule type" value="Genomic_DNA"/>
</dbReference>
<dbReference type="Pfam" id="PF00296">
    <property type="entry name" value="Bac_luciferase"/>
    <property type="match status" value="1"/>
</dbReference>
<evidence type="ECO:0000256" key="2">
    <source>
        <dbReference type="ARBA" id="ARBA00023033"/>
    </source>
</evidence>
<name>A0ABY8A2W8_9ACTN</name>
<dbReference type="Gene3D" id="3.20.20.30">
    <property type="entry name" value="Luciferase-like domain"/>
    <property type="match status" value="1"/>
</dbReference>
<dbReference type="Proteomes" id="UP001218629">
    <property type="component" value="Chromosome"/>
</dbReference>
<keyword evidence="2" id="KW-0503">Monooxygenase</keyword>
<dbReference type="SUPFAM" id="SSF51679">
    <property type="entry name" value="Bacterial luciferase-like"/>
    <property type="match status" value="1"/>
</dbReference>
<dbReference type="PANTHER" id="PTHR30137">
    <property type="entry name" value="LUCIFERASE-LIKE MONOOXYGENASE"/>
    <property type="match status" value="1"/>
</dbReference>
<protein>
    <submittedName>
        <fullName evidence="4">LLM class flavin-dependent oxidoreductase</fullName>
    </submittedName>
</protein>
<organism evidence="4 5">
    <name type="scientific">Streptomyces yunnanensis</name>
    <dbReference type="NCBI Taxonomy" id="156453"/>
    <lineage>
        <taxon>Bacteria</taxon>
        <taxon>Bacillati</taxon>
        <taxon>Actinomycetota</taxon>
        <taxon>Actinomycetes</taxon>
        <taxon>Kitasatosporales</taxon>
        <taxon>Streptomycetaceae</taxon>
        <taxon>Streptomyces</taxon>
    </lineage>
</organism>
<evidence type="ECO:0000259" key="3">
    <source>
        <dbReference type="Pfam" id="PF00296"/>
    </source>
</evidence>
<dbReference type="InterPro" id="IPR011251">
    <property type="entry name" value="Luciferase-like_dom"/>
</dbReference>
<keyword evidence="1" id="KW-0560">Oxidoreductase</keyword>
<feature type="domain" description="Luciferase-like" evidence="3">
    <location>
        <begin position="67"/>
        <end position="341"/>
    </location>
</feature>
<gene>
    <name evidence="4" type="ORF">MOV08_07420</name>
</gene>
<dbReference type="InterPro" id="IPR036661">
    <property type="entry name" value="Luciferase-like_sf"/>
</dbReference>
<evidence type="ECO:0000313" key="5">
    <source>
        <dbReference type="Proteomes" id="UP001218629"/>
    </source>
</evidence>
<reference evidence="4 5" key="1">
    <citation type="submission" date="2022-03" db="EMBL/GenBank/DDBJ databases">
        <title>Streptomyces yunnanensis P86,complete genome.</title>
        <authorList>
            <person name="Chen S."/>
            <person name="Zhang Q."/>
        </authorList>
    </citation>
    <scope>NUCLEOTIDE SEQUENCE [LARGE SCALE GENOMIC DNA]</scope>
    <source>
        <strain evidence="4 5">P86</strain>
    </source>
</reference>
<evidence type="ECO:0000256" key="1">
    <source>
        <dbReference type="ARBA" id="ARBA00023002"/>
    </source>
</evidence>
<keyword evidence="5" id="KW-1185">Reference proteome</keyword>
<dbReference type="PANTHER" id="PTHR30137:SF8">
    <property type="entry name" value="BLR5498 PROTEIN"/>
    <property type="match status" value="1"/>
</dbReference>
<proteinExistence type="predicted"/>